<feature type="region of interest" description="Disordered" evidence="1">
    <location>
        <begin position="1"/>
        <end position="77"/>
    </location>
</feature>
<dbReference type="EMBL" id="LAQU01000013">
    <property type="protein sequence ID" value="KKB63066.1"/>
    <property type="molecule type" value="Genomic_DNA"/>
</dbReference>
<dbReference type="PANTHER" id="PTHR38690">
    <property type="entry name" value="PROTEASE-RELATED"/>
    <property type="match status" value="1"/>
</dbReference>
<keyword evidence="5" id="KW-1185">Reference proteome</keyword>
<dbReference type="STRING" id="28092.WM40_13735"/>
<organism evidence="4 5">
    <name type="scientific">Robbsia andropogonis</name>
    <dbReference type="NCBI Taxonomy" id="28092"/>
    <lineage>
        <taxon>Bacteria</taxon>
        <taxon>Pseudomonadati</taxon>
        <taxon>Pseudomonadota</taxon>
        <taxon>Betaproteobacteria</taxon>
        <taxon>Burkholderiales</taxon>
        <taxon>Burkholderiaceae</taxon>
        <taxon>Robbsia</taxon>
    </lineage>
</organism>
<comment type="caution">
    <text evidence="4">The sequence shown here is derived from an EMBL/GenBank/DDBJ whole genome shotgun (WGS) entry which is preliminary data.</text>
</comment>
<dbReference type="Pfam" id="PF13116">
    <property type="entry name" value="YhdP"/>
    <property type="match status" value="4"/>
</dbReference>
<feature type="domain" description="YhdP central" evidence="3">
    <location>
        <begin position="786"/>
        <end position="917"/>
    </location>
</feature>
<protein>
    <recommendedName>
        <fullName evidence="3">YhdP central domain-containing protein</fullName>
    </recommendedName>
</protein>
<dbReference type="PATRIC" id="fig|28092.6.peg.3235"/>
<feature type="region of interest" description="Disordered" evidence="1">
    <location>
        <begin position="1214"/>
        <end position="1237"/>
    </location>
</feature>
<evidence type="ECO:0000313" key="4">
    <source>
        <dbReference type="EMBL" id="KKB63066.1"/>
    </source>
</evidence>
<feature type="transmembrane region" description="Helical" evidence="2">
    <location>
        <begin position="94"/>
        <end position="120"/>
    </location>
</feature>
<evidence type="ECO:0000256" key="1">
    <source>
        <dbReference type="SAM" id="MobiDB-lite"/>
    </source>
</evidence>
<dbReference type="Proteomes" id="UP000033618">
    <property type="component" value="Unassembled WGS sequence"/>
</dbReference>
<feature type="compositionally biased region" description="Gly residues" evidence="1">
    <location>
        <begin position="58"/>
        <end position="67"/>
    </location>
</feature>
<proteinExistence type="predicted"/>
<keyword evidence="2" id="KW-0812">Transmembrane</keyword>
<feature type="region of interest" description="Disordered" evidence="1">
    <location>
        <begin position="927"/>
        <end position="972"/>
    </location>
</feature>
<sequence length="1633" mass="173597">MLDRRAPVAPSPSSAQSQDREHRAGAGNVVSAAAHDPSVTTSGTDAPILLERVEPRMGSGGHGGGDGPGDDQGDDARGRRTRYFDYSMRVLKRVLAVVTIIALIIYFVFGAVALTLRYVVMPNVDRFRPRVEAIASAALHTPVRIGHISAQWRGFKPSFTVTDLHIGNGDTPGAATAAASTSMVPATITLPAPTADADAYVDRVQATLAWRSLLRLQPILSQLVIDHARVNAVRDGTGRIMIAGIAIGQGDVRNPYALPSWLLGQREIVVQDLDLSWVDQAGPGHGAPPPPPLQLTHARLALINGGRYHRGGLQGNLVVDAEGCARTPCTGAPRATMPIDLRASFQSAPFRAWLPGRAGRGNPRNWHGEVYMGATRLDLAALNDYVDNTIGARAGHADIRSWWQFDHGDVGRVHGAISARGLALQLRQGLPPLRIPTVDSQFAASQHDGDYRASVRNLALELDDQSSLPDGTTLGRMLNVSRFDGEYRTPRVGRGEKITLSGDVLDIGLLADFSRTLPLPRRLKRNIDRYDPSGVLSNYQLEWEREAPKDAAAASAARVQGDVPLRRYKLHATLDGVTLAAMPPRPGVNAAGHPHIGQPGFSNLRGVIDADQDGGTVTLDSKEATVTIRGMFDDPTLMFDTLSGAARWRIVPQGDAKRIDAHIDHLTVSNTDAAGQVQARFRALLDAAQDGYLDIDGKLDRANVPMVPRYLPTSITPSVRQYLTRMLKAGSTHGATIEAHGRLNDLPYPHGAYRIATSRAASTPPSEAGRTQATTAIDSPDDGAPPGGTSTFKVSAPFANASADISPPPSVRLSNGEPEKWPVFDGLGGHFFIDGRQLGFDVDSGHYRQVRIDTMQGRIPDLGDRKRDLHIEGRVRGPLSDFVDFVGHSPLGYWSNQLAAPAKAQGNATLALRIDVSRQQIEGATNTSTAIVAGAPRSTTATAPATPPDKQTTGNATASTDGAAGTTLARPEPVKASGTVRFERNRVIYGAAPPIDNLTGEVNFTNHTAVSRNLQGRFLGGDVRADGTMTADGGLNIQIRGRVAPERVATASDPRYASLLRHFSGTAPYQVQVRRTGHEPIRMTLRSDLAGLGIDLPAPLHKAPDSPMTVSMDWRTLGGTGARGSTEPLQRIDLVAGPVYAAYLRRASTTTPSAMTGMGGNAGTSGTIVAGAIGLGGLPALPEQGVLGELHVAQFDADAWRAVLAEVDLSGRTTTRRDFTPDPADASSSDANRPGDGWLPDHVDIAVDDLHLLSRHWHDVRLNGSRISHKGWRANVDAREVKGEASWQPQGGSAVHARFSRLLIPAGDAATETGTATPAAQQQAARTTRVLATAPQAATHFPAIDLKADQFGFDGRPIGKLSLLAHNVATADDTLWQVDDLTLSHPAATLHATGDWRVDKSGDVAHTGVDFQLNLHDSGALLTALGMPDTVKGGKGTLDGALNWEGNPGTPDVRTLDGKLKLDLHRGQFLKVNPGAARLLGLLSLQGLVRFLQLDFKSVFGKGLAFNRLSGTTTVRKGVASTQDATLSTAPALFTMSGTANIIDETQDFHVTVVPHLNAVTASVAAAVLNPIIGLGTLVAQLALSEPISRSLTRHYLVQGTWDKPQVRRADGNRGNIAPTADAVATQQSAPAH</sequence>
<dbReference type="PANTHER" id="PTHR38690:SF1">
    <property type="entry name" value="PROTEASE"/>
    <property type="match status" value="1"/>
</dbReference>
<dbReference type="InterPro" id="IPR011836">
    <property type="entry name" value="YhdP"/>
</dbReference>
<evidence type="ECO:0000256" key="2">
    <source>
        <dbReference type="SAM" id="Phobius"/>
    </source>
</evidence>
<feature type="compositionally biased region" description="Polar residues" evidence="1">
    <location>
        <begin position="759"/>
        <end position="777"/>
    </location>
</feature>
<keyword evidence="2" id="KW-0472">Membrane</keyword>
<reference evidence="4 5" key="1">
    <citation type="submission" date="2015-03" db="EMBL/GenBank/DDBJ databases">
        <title>Draft Genome Sequence of Burkholderia andropogonis type strain ICMP2807, isolated from Sorghum bicolor.</title>
        <authorList>
            <person name="Lopes-Santos L."/>
            <person name="Castro D.B."/>
            <person name="Ottoboni L.M."/>
            <person name="Park D."/>
            <person name="Weirc B.S."/>
            <person name="Destefano S.A."/>
        </authorList>
    </citation>
    <scope>NUCLEOTIDE SEQUENCE [LARGE SCALE GENOMIC DNA]</scope>
    <source>
        <strain evidence="4 5">ICMP2807</strain>
    </source>
</reference>
<evidence type="ECO:0000313" key="5">
    <source>
        <dbReference type="Proteomes" id="UP000033618"/>
    </source>
</evidence>
<feature type="region of interest" description="Disordered" evidence="1">
    <location>
        <begin position="1607"/>
        <end position="1633"/>
    </location>
</feature>
<name>A0A0F5JYX0_9BURK</name>
<feature type="domain" description="YhdP central" evidence="3">
    <location>
        <begin position="970"/>
        <end position="1607"/>
    </location>
</feature>
<dbReference type="RefSeq" id="WP_046153113.1">
    <property type="nucleotide sequence ID" value="NZ_CADFGU010000006.1"/>
</dbReference>
<keyword evidence="2" id="KW-1133">Transmembrane helix</keyword>
<feature type="compositionally biased region" description="Low complexity" evidence="1">
    <location>
        <begin position="952"/>
        <end position="969"/>
    </location>
</feature>
<feature type="region of interest" description="Disordered" evidence="1">
    <location>
        <begin position="758"/>
        <end position="792"/>
    </location>
</feature>
<feature type="compositionally biased region" description="Low complexity" evidence="1">
    <location>
        <begin position="935"/>
        <end position="944"/>
    </location>
</feature>
<evidence type="ECO:0000259" key="3">
    <source>
        <dbReference type="Pfam" id="PF13116"/>
    </source>
</evidence>
<dbReference type="InterPro" id="IPR025263">
    <property type="entry name" value="YhdP_central"/>
</dbReference>
<feature type="domain" description="YhdP central" evidence="3">
    <location>
        <begin position="188"/>
        <end position="751"/>
    </location>
</feature>
<feature type="domain" description="YhdP central" evidence="3">
    <location>
        <begin position="88"/>
        <end position="176"/>
    </location>
</feature>
<accession>A0A0F5JYX0</accession>
<dbReference type="OrthoDB" id="8521382at2"/>
<gene>
    <name evidence="4" type="ORF">WM40_13735</name>
</gene>